<name>A0ABQ9F6E9_TEGGR</name>
<feature type="domain" description="FAM69 protein-kinase" evidence="2">
    <location>
        <begin position="200"/>
        <end position="369"/>
    </location>
</feature>
<dbReference type="PANTHER" id="PTHR46448">
    <property type="entry name" value="PROTEIN KINASE DOMAIN-CONTAINING PROTEIN"/>
    <property type="match status" value="1"/>
</dbReference>
<evidence type="ECO:0000259" key="2">
    <source>
        <dbReference type="Pfam" id="PF12260"/>
    </source>
</evidence>
<dbReference type="InterPro" id="IPR011009">
    <property type="entry name" value="Kinase-like_dom_sf"/>
</dbReference>
<feature type="region of interest" description="Disordered" evidence="1">
    <location>
        <begin position="393"/>
        <end position="420"/>
    </location>
</feature>
<evidence type="ECO:0000313" key="4">
    <source>
        <dbReference type="Proteomes" id="UP001217089"/>
    </source>
</evidence>
<keyword evidence="4" id="KW-1185">Reference proteome</keyword>
<comment type="caution">
    <text evidence="3">The sequence shown here is derived from an EMBL/GenBank/DDBJ whole genome shotgun (WGS) entry which is preliminary data.</text>
</comment>
<dbReference type="EMBL" id="JARBDR010000478">
    <property type="protein sequence ID" value="KAJ8311845.1"/>
    <property type="molecule type" value="Genomic_DNA"/>
</dbReference>
<gene>
    <name evidence="3" type="ORF">KUTeg_010601</name>
</gene>
<organism evidence="3 4">
    <name type="scientific">Tegillarca granosa</name>
    <name type="common">Malaysian cockle</name>
    <name type="synonym">Anadara granosa</name>
    <dbReference type="NCBI Taxonomy" id="220873"/>
    <lineage>
        <taxon>Eukaryota</taxon>
        <taxon>Metazoa</taxon>
        <taxon>Spiralia</taxon>
        <taxon>Lophotrochozoa</taxon>
        <taxon>Mollusca</taxon>
        <taxon>Bivalvia</taxon>
        <taxon>Autobranchia</taxon>
        <taxon>Pteriomorphia</taxon>
        <taxon>Arcoida</taxon>
        <taxon>Arcoidea</taxon>
        <taxon>Arcidae</taxon>
        <taxon>Tegillarca</taxon>
    </lineage>
</organism>
<dbReference type="Pfam" id="PF12260">
    <property type="entry name" value="PIP49_C"/>
    <property type="match status" value="1"/>
</dbReference>
<dbReference type="SUPFAM" id="SSF56112">
    <property type="entry name" value="Protein kinase-like (PK-like)"/>
    <property type="match status" value="1"/>
</dbReference>
<reference evidence="3 4" key="1">
    <citation type="submission" date="2022-12" db="EMBL/GenBank/DDBJ databases">
        <title>Chromosome-level genome of Tegillarca granosa.</title>
        <authorList>
            <person name="Kim J."/>
        </authorList>
    </citation>
    <scope>NUCLEOTIDE SEQUENCE [LARGE SCALE GENOMIC DNA]</scope>
    <source>
        <strain evidence="3">Teg-2019</strain>
        <tissue evidence="3">Adductor muscle</tissue>
    </source>
</reference>
<dbReference type="InterPro" id="IPR022049">
    <property type="entry name" value="FAM69_kinase_dom"/>
</dbReference>
<dbReference type="PANTHER" id="PTHR46448:SF1">
    <property type="entry name" value="PROTEIN KINASE DOMAIN-CONTAINING PROTEIN"/>
    <property type="match status" value="1"/>
</dbReference>
<dbReference type="Gene3D" id="1.10.510.10">
    <property type="entry name" value="Transferase(Phosphotransferase) domain 1"/>
    <property type="match status" value="1"/>
</dbReference>
<proteinExistence type="predicted"/>
<protein>
    <recommendedName>
        <fullName evidence="2">FAM69 protein-kinase domain-containing protein</fullName>
    </recommendedName>
</protein>
<evidence type="ECO:0000313" key="3">
    <source>
        <dbReference type="EMBL" id="KAJ8311845.1"/>
    </source>
</evidence>
<evidence type="ECO:0000256" key="1">
    <source>
        <dbReference type="SAM" id="MobiDB-lite"/>
    </source>
</evidence>
<dbReference type="Proteomes" id="UP001217089">
    <property type="component" value="Unassembled WGS sequence"/>
</dbReference>
<dbReference type="InterPro" id="IPR042983">
    <property type="entry name" value="PKDCC"/>
</dbReference>
<sequence length="662" mass="74690">MRFRFRYKAGWTAFIFIFALAGVILTFRQWNENKEKDKLNKFMPHDNLVHHDNNVVQSNQVLHPPLQDEQDVVQRLPKQMVPNMDPDVVEKIKRILTDLDPQDWGQAKDADEMALDVKTELSDLGYESPLSCKEIDALRISSSLKVGKKKYVDRAYANYPQSEVVLKSQAVDQSIKIKCMQKFYDADKCHVMGNYFLIREIVLMSVLKHPSIINLLGYCLRGDNINYELKKKGIILVTEPGRSVELSTLSMQNWADRLMYALQLAELLNYLEHSPLGSLGLVGIRADDFVLVDRHLKLSDLDDLRIEEPACRSDDECHIPGVTNSRISCDMGRCKKRNAKANLQRVGPTVFEQLLRYPPNEISDSVGKLRQKILTLEITAEELVQSLKKFSSAGQDDSDSAVKQPVFPLPLPTGKPGVKAEDDDGAVRYVRFDQHNFPGIFDYSCQNSRVVWGCVMTVRSLKQAKEICNKDHNCKSFVLFTSNPDLDVLMTMVAKNSAASKPEPNVGATLFVKSDSWSRGGGVPVYNEATGPPKKAISYQDCYKKMINVTKDARFSREKRLMAHLGLKGLQDKVWRKKVKTLTIVSHKGVNQLSASTSIGGRFNVQLGSSKSDKRFNNAIFMSEIGPTNYHIAHMIVYHTPPSVIRTLSKEEVEAVKGDAVY</sequence>
<accession>A0ABQ9F6E9</accession>